<dbReference type="AlphaFoldDB" id="A0A210PGP2"/>
<dbReference type="Gene3D" id="3.60.10.10">
    <property type="entry name" value="Endonuclease/exonuclease/phosphatase"/>
    <property type="match status" value="1"/>
</dbReference>
<gene>
    <name evidence="2" type="ORF">KP79_PYT26075</name>
</gene>
<keyword evidence="3" id="KW-1185">Reference proteome</keyword>
<dbReference type="GO" id="GO:0061343">
    <property type="term" value="P:cell adhesion involved in heart morphogenesis"/>
    <property type="evidence" value="ECO:0007669"/>
    <property type="project" value="TreeGrafter"/>
</dbReference>
<dbReference type="InterPro" id="IPR005135">
    <property type="entry name" value="Endo/exonuclease/phosphatase"/>
</dbReference>
<dbReference type="InterPro" id="IPR036691">
    <property type="entry name" value="Endo/exonu/phosph_ase_sf"/>
</dbReference>
<sequence length="388" mass="43684">MNPGPPDINRECGLCCIGVQSSETVTCIGCPAVVHYTCVNTSNQTPPVGLEWLCTDWVEDISTFYDFYQSSDKLVQNLHPGLRFAHLNVRGLLNKLNHIRILLKNQTFDILAITESHLDGSIEDEEVSVSGYNICRKDGNGRGGGDLTYVRELFSSTAETCEINLELLPVTLRPNNSSPIICVTVVYRPQGELVDWYDSILKKLSTEINNLVLLGDFIVDELKSSRLKDLMISHDLHQQITTPTRVTKDSRTLIDHIYTSNSIGHVESGVIPFGCSDQHLVYAIRNLRGGSLKCHKTIQYRKFKDVNLENLSADMQQVPWSSFEAFVDIDDVWAAFKDLFLGVIDKHAPLCEKRVKSNSAPWINDDVLNEIHNREYLHDKASSNFQSD</sequence>
<dbReference type="GO" id="GO:0007508">
    <property type="term" value="P:larval heart development"/>
    <property type="evidence" value="ECO:0007669"/>
    <property type="project" value="TreeGrafter"/>
</dbReference>
<reference evidence="2 3" key="1">
    <citation type="journal article" date="2017" name="Nat. Ecol. Evol.">
        <title>Scallop genome provides insights into evolution of bilaterian karyotype and development.</title>
        <authorList>
            <person name="Wang S."/>
            <person name="Zhang J."/>
            <person name="Jiao W."/>
            <person name="Li J."/>
            <person name="Xun X."/>
            <person name="Sun Y."/>
            <person name="Guo X."/>
            <person name="Huan P."/>
            <person name="Dong B."/>
            <person name="Zhang L."/>
            <person name="Hu X."/>
            <person name="Sun X."/>
            <person name="Wang J."/>
            <person name="Zhao C."/>
            <person name="Wang Y."/>
            <person name="Wang D."/>
            <person name="Huang X."/>
            <person name="Wang R."/>
            <person name="Lv J."/>
            <person name="Li Y."/>
            <person name="Zhang Z."/>
            <person name="Liu B."/>
            <person name="Lu W."/>
            <person name="Hui Y."/>
            <person name="Liang J."/>
            <person name="Zhou Z."/>
            <person name="Hou R."/>
            <person name="Li X."/>
            <person name="Liu Y."/>
            <person name="Li H."/>
            <person name="Ning X."/>
            <person name="Lin Y."/>
            <person name="Zhao L."/>
            <person name="Xing Q."/>
            <person name="Dou J."/>
            <person name="Li Y."/>
            <person name="Mao J."/>
            <person name="Guo H."/>
            <person name="Dou H."/>
            <person name="Li T."/>
            <person name="Mu C."/>
            <person name="Jiang W."/>
            <person name="Fu Q."/>
            <person name="Fu X."/>
            <person name="Miao Y."/>
            <person name="Liu J."/>
            <person name="Yu Q."/>
            <person name="Li R."/>
            <person name="Liao H."/>
            <person name="Li X."/>
            <person name="Kong Y."/>
            <person name="Jiang Z."/>
            <person name="Chourrout D."/>
            <person name="Li R."/>
            <person name="Bao Z."/>
        </authorList>
    </citation>
    <scope>NUCLEOTIDE SEQUENCE [LARGE SCALE GENOMIC DNA]</scope>
    <source>
        <strain evidence="2 3">PY_sf001</strain>
    </source>
</reference>
<dbReference type="GO" id="GO:0031012">
    <property type="term" value="C:extracellular matrix"/>
    <property type="evidence" value="ECO:0007669"/>
    <property type="project" value="TreeGrafter"/>
</dbReference>
<dbReference type="SUPFAM" id="SSF56219">
    <property type="entry name" value="DNase I-like"/>
    <property type="match status" value="1"/>
</dbReference>
<evidence type="ECO:0000313" key="3">
    <source>
        <dbReference type="Proteomes" id="UP000242188"/>
    </source>
</evidence>
<dbReference type="SUPFAM" id="SSF57903">
    <property type="entry name" value="FYVE/PHD zinc finger"/>
    <property type="match status" value="1"/>
</dbReference>
<dbReference type="Pfam" id="PF03372">
    <property type="entry name" value="Exo_endo_phos"/>
    <property type="match status" value="1"/>
</dbReference>
<dbReference type="InterPro" id="IPR011011">
    <property type="entry name" value="Znf_FYVE_PHD"/>
</dbReference>
<accession>A0A210PGP2</accession>
<feature type="domain" description="Endonuclease/exonuclease/phosphatase" evidence="1">
    <location>
        <begin position="87"/>
        <end position="277"/>
    </location>
</feature>
<organism evidence="2 3">
    <name type="scientific">Mizuhopecten yessoensis</name>
    <name type="common">Japanese scallop</name>
    <name type="synonym">Patinopecten yessoensis</name>
    <dbReference type="NCBI Taxonomy" id="6573"/>
    <lineage>
        <taxon>Eukaryota</taxon>
        <taxon>Metazoa</taxon>
        <taxon>Spiralia</taxon>
        <taxon>Lophotrochozoa</taxon>
        <taxon>Mollusca</taxon>
        <taxon>Bivalvia</taxon>
        <taxon>Autobranchia</taxon>
        <taxon>Pteriomorphia</taxon>
        <taxon>Pectinida</taxon>
        <taxon>Pectinoidea</taxon>
        <taxon>Pectinidae</taxon>
        <taxon>Mizuhopecten</taxon>
    </lineage>
</organism>
<evidence type="ECO:0000259" key="1">
    <source>
        <dbReference type="Pfam" id="PF03372"/>
    </source>
</evidence>
<name>A0A210PGP2_MIZYE</name>
<dbReference type="PANTHER" id="PTHR33395:SF22">
    <property type="entry name" value="REVERSE TRANSCRIPTASE DOMAIN-CONTAINING PROTEIN"/>
    <property type="match status" value="1"/>
</dbReference>
<proteinExistence type="predicted"/>
<protein>
    <recommendedName>
        <fullName evidence="1">Endonuclease/exonuclease/phosphatase domain-containing protein</fullName>
    </recommendedName>
</protein>
<evidence type="ECO:0000313" key="2">
    <source>
        <dbReference type="EMBL" id="OWF35649.1"/>
    </source>
</evidence>
<dbReference type="STRING" id="6573.A0A210PGP2"/>
<dbReference type="EMBL" id="NEDP02076716">
    <property type="protein sequence ID" value="OWF35649.1"/>
    <property type="molecule type" value="Genomic_DNA"/>
</dbReference>
<dbReference type="Proteomes" id="UP000242188">
    <property type="component" value="Unassembled WGS sequence"/>
</dbReference>
<dbReference type="OrthoDB" id="6154567at2759"/>
<dbReference type="PANTHER" id="PTHR33395">
    <property type="entry name" value="TRANSCRIPTASE, PUTATIVE-RELATED-RELATED"/>
    <property type="match status" value="1"/>
</dbReference>
<dbReference type="GO" id="GO:0003824">
    <property type="term" value="F:catalytic activity"/>
    <property type="evidence" value="ECO:0007669"/>
    <property type="project" value="InterPro"/>
</dbReference>
<comment type="caution">
    <text evidence="2">The sequence shown here is derived from an EMBL/GenBank/DDBJ whole genome shotgun (WGS) entry which is preliminary data.</text>
</comment>